<dbReference type="PROSITE" id="PS50994">
    <property type="entry name" value="INTEGRASE"/>
    <property type="match status" value="1"/>
</dbReference>
<dbReference type="SUPFAM" id="SSF53098">
    <property type="entry name" value="Ribonuclease H-like"/>
    <property type="match status" value="1"/>
</dbReference>
<dbReference type="EMBL" id="BQNB010020096">
    <property type="protein sequence ID" value="GJT92301.1"/>
    <property type="molecule type" value="Genomic_DNA"/>
</dbReference>
<sequence>MEAGTTSTSLTAKLPILNPGDYDLWLIRIEQYFLMTDYSPLEIIKNGNKVLKRTVGETEQEYEPTTAEEKQTMENCSWKPIERASQPNSPQLAQEDLEQIDPDDLEEMDLQWEMAMLTIRARRFIKRTCRKLDVNGQRVRFDRSKVESYNCHKYGHFAKEEELLEIRKNRGKGLIIEELVTLETHTEIALLLQDGHWREVSSSQVVDKFKTGLGYNAASFTAASPAVESFVNSSEMLENQEYNKSKSDKGYHAVPPPYIRNFILFKPDLTFMDEIVKSENLDITTVVTPSNVKTVESNHESANVKSNGDAVEPKTVRKNNFRPPIIKDWNSDDESEVEIIPKDKRSSSTEKIKFVKFARETVEKEETFKQNKHYPRGNQRNWNNLMSQKLGSDFKMINKACFVYGSFEHLYYVCDKKAIRPATTHSRRSTRKKEVVAQVVIDDFSRFSWVFFLATKDETSGILKTFITEIENQLDYKVKVIRSDNETEFKNSVMNQFCEMKGIKREFSVARTPQQNGVAKRRNRTLIEAARTMLVDSKLPTTFWAEAVNTLLFSKAMRVFNKETRIVEEILNIKFLENTPNVIGNGLDWLFDVDSLTISMNYVPVVAGNQTNVQHLFSAAGPSFTNDDPSSPVNAAEASNVFEEHLFE</sequence>
<keyword evidence="3" id="KW-1185">Reference proteome</keyword>
<accession>A0ABQ5HWU9</accession>
<dbReference type="InterPro" id="IPR012337">
    <property type="entry name" value="RNaseH-like_sf"/>
</dbReference>
<name>A0ABQ5HWU9_9ASTR</name>
<dbReference type="InterPro" id="IPR039537">
    <property type="entry name" value="Retrotran_Ty1/copia-like"/>
</dbReference>
<evidence type="ECO:0000313" key="3">
    <source>
        <dbReference type="Proteomes" id="UP001151760"/>
    </source>
</evidence>
<dbReference type="Pfam" id="PF00665">
    <property type="entry name" value="rve"/>
    <property type="match status" value="1"/>
</dbReference>
<dbReference type="PANTHER" id="PTHR42648:SF32">
    <property type="entry name" value="RIBONUCLEASE H-LIKE DOMAIN, GAG-PRE-INTEGRASE DOMAIN PROTEIN-RELATED"/>
    <property type="match status" value="1"/>
</dbReference>
<proteinExistence type="predicted"/>
<comment type="caution">
    <text evidence="2">The sequence shown here is derived from an EMBL/GenBank/DDBJ whole genome shotgun (WGS) entry which is preliminary data.</text>
</comment>
<dbReference type="PANTHER" id="PTHR42648">
    <property type="entry name" value="TRANSPOSASE, PUTATIVE-RELATED"/>
    <property type="match status" value="1"/>
</dbReference>
<evidence type="ECO:0000313" key="2">
    <source>
        <dbReference type="EMBL" id="GJT92301.1"/>
    </source>
</evidence>
<reference evidence="2" key="1">
    <citation type="journal article" date="2022" name="Int. J. Mol. Sci.">
        <title>Draft Genome of Tanacetum Coccineum: Genomic Comparison of Closely Related Tanacetum-Family Plants.</title>
        <authorList>
            <person name="Yamashiro T."/>
            <person name="Shiraishi A."/>
            <person name="Nakayama K."/>
            <person name="Satake H."/>
        </authorList>
    </citation>
    <scope>NUCLEOTIDE SEQUENCE</scope>
</reference>
<organism evidence="2 3">
    <name type="scientific">Tanacetum coccineum</name>
    <dbReference type="NCBI Taxonomy" id="301880"/>
    <lineage>
        <taxon>Eukaryota</taxon>
        <taxon>Viridiplantae</taxon>
        <taxon>Streptophyta</taxon>
        <taxon>Embryophyta</taxon>
        <taxon>Tracheophyta</taxon>
        <taxon>Spermatophyta</taxon>
        <taxon>Magnoliopsida</taxon>
        <taxon>eudicotyledons</taxon>
        <taxon>Gunneridae</taxon>
        <taxon>Pentapetalae</taxon>
        <taxon>asterids</taxon>
        <taxon>campanulids</taxon>
        <taxon>Asterales</taxon>
        <taxon>Asteraceae</taxon>
        <taxon>Asteroideae</taxon>
        <taxon>Anthemideae</taxon>
        <taxon>Anthemidinae</taxon>
        <taxon>Tanacetum</taxon>
    </lineage>
</organism>
<dbReference type="InterPro" id="IPR036397">
    <property type="entry name" value="RNaseH_sf"/>
</dbReference>
<evidence type="ECO:0000259" key="1">
    <source>
        <dbReference type="PROSITE" id="PS50994"/>
    </source>
</evidence>
<gene>
    <name evidence="2" type="ORF">Tco_1081146</name>
</gene>
<protein>
    <submittedName>
        <fullName evidence="2">Ribonuclease H-like domain-containing protein</fullName>
    </submittedName>
</protein>
<dbReference type="Proteomes" id="UP001151760">
    <property type="component" value="Unassembled WGS sequence"/>
</dbReference>
<dbReference type="Gene3D" id="3.30.420.10">
    <property type="entry name" value="Ribonuclease H-like superfamily/Ribonuclease H"/>
    <property type="match status" value="1"/>
</dbReference>
<feature type="domain" description="Integrase catalytic" evidence="1">
    <location>
        <begin position="404"/>
        <end position="588"/>
    </location>
</feature>
<reference evidence="2" key="2">
    <citation type="submission" date="2022-01" db="EMBL/GenBank/DDBJ databases">
        <authorList>
            <person name="Yamashiro T."/>
            <person name="Shiraishi A."/>
            <person name="Satake H."/>
            <person name="Nakayama K."/>
        </authorList>
    </citation>
    <scope>NUCLEOTIDE SEQUENCE</scope>
</reference>
<dbReference type="InterPro" id="IPR001584">
    <property type="entry name" value="Integrase_cat-core"/>
</dbReference>